<evidence type="ECO:0000256" key="1">
    <source>
        <dbReference type="SAM" id="MobiDB-lite"/>
    </source>
</evidence>
<comment type="caution">
    <text evidence="2">The sequence shown here is derived from an EMBL/GenBank/DDBJ whole genome shotgun (WGS) entry which is preliminary data.</text>
</comment>
<dbReference type="OrthoDB" id="379202at2157"/>
<reference evidence="2 3" key="1">
    <citation type="journal article" date="2019" name="Int. J. Syst. Evol. Microbiol.">
        <title>The Global Catalogue of Microorganisms (GCM) 10K type strain sequencing project: providing services to taxonomists for standard genome sequencing and annotation.</title>
        <authorList>
            <consortium name="The Broad Institute Genomics Platform"/>
            <consortium name="The Broad Institute Genome Sequencing Center for Infectious Disease"/>
            <person name="Wu L."/>
            <person name="Ma J."/>
        </authorList>
    </citation>
    <scope>NUCLEOTIDE SEQUENCE [LARGE SCALE GENOMIC DNA]</scope>
    <source>
        <strain evidence="2 3">JCM 19585</strain>
    </source>
</reference>
<name>A0A830F4D2_9EURY</name>
<evidence type="ECO:0000313" key="3">
    <source>
        <dbReference type="Proteomes" id="UP000628840"/>
    </source>
</evidence>
<gene>
    <name evidence="2" type="ORF">GCM10009037_23600</name>
</gene>
<feature type="compositionally biased region" description="Basic and acidic residues" evidence="1">
    <location>
        <begin position="33"/>
        <end position="47"/>
    </location>
</feature>
<organism evidence="2 3">
    <name type="scientific">Halarchaeum grantii</name>
    <dbReference type="NCBI Taxonomy" id="1193105"/>
    <lineage>
        <taxon>Archaea</taxon>
        <taxon>Methanobacteriati</taxon>
        <taxon>Methanobacteriota</taxon>
        <taxon>Stenosarchaea group</taxon>
        <taxon>Halobacteria</taxon>
        <taxon>Halobacteriales</taxon>
        <taxon>Halobacteriaceae</taxon>
    </lineage>
</organism>
<dbReference type="EMBL" id="BMPF01000003">
    <property type="protein sequence ID" value="GGL39151.1"/>
    <property type="molecule type" value="Genomic_DNA"/>
</dbReference>
<feature type="region of interest" description="Disordered" evidence="1">
    <location>
        <begin position="1"/>
        <end position="47"/>
    </location>
</feature>
<protein>
    <submittedName>
        <fullName evidence="2">Uncharacterized protein</fullName>
    </submittedName>
</protein>
<proteinExistence type="predicted"/>
<accession>A0A830F4D2</accession>
<dbReference type="AlphaFoldDB" id="A0A830F4D2"/>
<dbReference type="Proteomes" id="UP000628840">
    <property type="component" value="Unassembled WGS sequence"/>
</dbReference>
<dbReference type="RefSeq" id="WP_188883941.1">
    <property type="nucleotide sequence ID" value="NZ_BMPF01000003.1"/>
</dbReference>
<evidence type="ECO:0000313" key="2">
    <source>
        <dbReference type="EMBL" id="GGL39151.1"/>
    </source>
</evidence>
<keyword evidence="3" id="KW-1185">Reference proteome</keyword>
<sequence length="94" mass="9979">MTDATTPADAPPAGPADDTVLVSPTGRPRLHLPRPDDEGDTTRPRCSVDGDFRAKSLAVYPPAHRTWCRYCLDAWRAGNDAARAGSDATVEGSS</sequence>